<evidence type="ECO:0000313" key="8">
    <source>
        <dbReference type="Proteomes" id="UP000002279"/>
    </source>
</evidence>
<reference evidence="7" key="2">
    <citation type="submission" date="2025-08" db="UniProtKB">
        <authorList>
            <consortium name="Ensembl"/>
        </authorList>
    </citation>
    <scope>IDENTIFICATION</scope>
    <source>
        <strain evidence="7">Glennie</strain>
    </source>
</reference>
<feature type="compositionally biased region" description="Acidic residues" evidence="6">
    <location>
        <begin position="283"/>
        <end position="301"/>
    </location>
</feature>
<dbReference type="GO" id="GO:0060271">
    <property type="term" value="P:cilium assembly"/>
    <property type="evidence" value="ECO:0007669"/>
    <property type="project" value="InterPro"/>
</dbReference>
<feature type="compositionally biased region" description="Acidic residues" evidence="6">
    <location>
        <begin position="104"/>
        <end position="119"/>
    </location>
</feature>
<organism evidence="7 8">
    <name type="scientific">Ornithorhynchus anatinus</name>
    <name type="common">Duckbill platypus</name>
    <dbReference type="NCBI Taxonomy" id="9258"/>
    <lineage>
        <taxon>Eukaryota</taxon>
        <taxon>Metazoa</taxon>
        <taxon>Chordata</taxon>
        <taxon>Craniata</taxon>
        <taxon>Vertebrata</taxon>
        <taxon>Euteleostomi</taxon>
        <taxon>Mammalia</taxon>
        <taxon>Monotremata</taxon>
        <taxon>Ornithorhynchidae</taxon>
        <taxon>Ornithorhynchus</taxon>
    </lineage>
</organism>
<feature type="region of interest" description="Disordered" evidence="6">
    <location>
        <begin position="80"/>
        <end position="137"/>
    </location>
</feature>
<evidence type="ECO:0000256" key="4">
    <source>
        <dbReference type="ARBA" id="ARBA00023212"/>
    </source>
</evidence>
<dbReference type="InterPro" id="IPR006802">
    <property type="entry name" value="Radial_spoke"/>
</dbReference>
<dbReference type="InParanoid" id="A0A6I8PM14"/>
<name>A0A6I8PM14_ORNAN</name>
<accession>A0A6I8PM14</accession>
<reference evidence="7" key="3">
    <citation type="submission" date="2025-09" db="UniProtKB">
        <authorList>
            <consortium name="Ensembl"/>
        </authorList>
    </citation>
    <scope>IDENTIFICATION</scope>
    <source>
        <strain evidence="7">Glennie</strain>
    </source>
</reference>
<dbReference type="Ensembl" id="ENSOANT00000064869.1">
    <property type="protein sequence ID" value="ENSOANP00000053569.1"/>
    <property type="gene ID" value="ENSOANG00000042786.1"/>
</dbReference>
<keyword evidence="3" id="KW-0969">Cilium</keyword>
<feature type="compositionally biased region" description="Acidic residues" evidence="6">
    <location>
        <begin position="80"/>
        <end position="96"/>
    </location>
</feature>
<evidence type="ECO:0000256" key="3">
    <source>
        <dbReference type="ARBA" id="ARBA00023069"/>
    </source>
</evidence>
<evidence type="ECO:0000256" key="1">
    <source>
        <dbReference type="ARBA" id="ARBA00004430"/>
    </source>
</evidence>
<evidence type="ECO:0000256" key="6">
    <source>
        <dbReference type="SAM" id="MobiDB-lite"/>
    </source>
</evidence>
<sequence length="567" mass="61810">PAPRPSAAPARQGDTPVPNLQETAFFFEQAGVGLGSDETLRIGLALKQLVEQQPVQTCRFWGKILGLRGYYLVAEVELREGEEEEEAEEEEEEEEETLARGAEEREEVEGVAEEEAEADEPPKPSWKPPPAVPREESRTGANKFLYFVCTEPGRPWTRLPPVSPAHIVVARKIKKFLTGRLDAPVVSYPPFPGNEAHYLRAQIARISAGTHISPLGFYQFGDEEGDEEEEGVGGRDTFEENPDFEGVPVLELVDSIANWVHHAQHILPQGRCNWINPLQKVEEEELGEEEEKGDELEETEQEVGPPLLTPLSEDAGTDLAPLRSGPWGRRGRRGRRRGLGCRCCPASPEPGLAPLPAQLSLLSSPLLSSLPFLSFSLSSPSPFPLPLPVLSFSLSLSSPSPSPFPLPFLSSLSFPLFSLSLSSPFPLLSLSLSPPLLLLLSFPLPLPFLSLSSPSPSPFLSSPSPLLPLLSSLLPLPFLSFPLLSLSSFLLLLSSPLLSPPLLSSPLSSSLLSSLLLLSPFPPPRLAEIMHMSPWTARLSNPLLPRYAVAVMRSNLWPGAYAYASGK</sequence>
<dbReference type="GO" id="GO:0001534">
    <property type="term" value="C:radial spoke"/>
    <property type="evidence" value="ECO:0007669"/>
    <property type="project" value="InterPro"/>
</dbReference>
<evidence type="ECO:0000313" key="7">
    <source>
        <dbReference type="Ensembl" id="ENSOANP00000053569.1"/>
    </source>
</evidence>
<evidence type="ECO:0000256" key="5">
    <source>
        <dbReference type="ARBA" id="ARBA00023273"/>
    </source>
</evidence>
<evidence type="ECO:0000256" key="2">
    <source>
        <dbReference type="ARBA" id="ARBA00022490"/>
    </source>
</evidence>
<dbReference type="Bgee" id="ENSOANG00000042786">
    <property type="expression patterns" value="Expressed in testis and 5 other cell types or tissues"/>
</dbReference>
<protein>
    <recommendedName>
        <fullName evidence="9">Radial spoke head component 4A</fullName>
    </recommendedName>
</protein>
<dbReference type="PANTHER" id="PTHR13159">
    <property type="entry name" value="RADIAL SPOKEHEAD-RELATED"/>
    <property type="match status" value="1"/>
</dbReference>
<keyword evidence="2" id="KW-0963">Cytoplasm</keyword>
<dbReference type="AlphaFoldDB" id="A0A6I8PM14"/>
<proteinExistence type="predicted"/>
<feature type="region of interest" description="Disordered" evidence="6">
    <location>
        <begin position="283"/>
        <end position="333"/>
    </location>
</feature>
<dbReference type="GeneTree" id="ENSGT00500000044869"/>
<reference evidence="7 8" key="1">
    <citation type="journal article" date="2008" name="Nature">
        <title>Genome analysis of the platypus reveals unique signatures of evolution.</title>
        <authorList>
            <person name="Warren W.C."/>
            <person name="Hillier L.W."/>
            <person name="Marshall Graves J.A."/>
            <person name="Birney E."/>
            <person name="Ponting C.P."/>
            <person name="Grutzner F."/>
            <person name="Belov K."/>
            <person name="Miller W."/>
            <person name="Clarke L."/>
            <person name="Chinwalla A.T."/>
            <person name="Yang S.P."/>
            <person name="Heger A."/>
            <person name="Locke D.P."/>
            <person name="Miethke P."/>
            <person name="Waters P.D."/>
            <person name="Veyrunes F."/>
            <person name="Fulton L."/>
            <person name="Fulton B."/>
            <person name="Graves T."/>
            <person name="Wallis J."/>
            <person name="Puente X.S."/>
            <person name="Lopez-Otin C."/>
            <person name="Ordonez G.R."/>
            <person name="Eichler E.E."/>
            <person name="Chen L."/>
            <person name="Cheng Z."/>
            <person name="Deakin J.E."/>
            <person name="Alsop A."/>
            <person name="Thompson K."/>
            <person name="Kirby P."/>
            <person name="Papenfuss A.T."/>
            <person name="Wakefield M.J."/>
            <person name="Olender T."/>
            <person name="Lancet D."/>
            <person name="Huttley G.A."/>
            <person name="Smit A.F."/>
            <person name="Pask A."/>
            <person name="Temple-Smith P."/>
            <person name="Batzer M.A."/>
            <person name="Walker J.A."/>
            <person name="Konkel M.K."/>
            <person name="Harris R.S."/>
            <person name="Whittington C.M."/>
            <person name="Wong E.S."/>
            <person name="Gemmell N.J."/>
            <person name="Buschiazzo E."/>
            <person name="Vargas Jentzsch I.M."/>
            <person name="Merkel A."/>
            <person name="Schmitz J."/>
            <person name="Zemann A."/>
            <person name="Churakov G."/>
            <person name="Kriegs J.O."/>
            <person name="Brosius J."/>
            <person name="Murchison E.P."/>
            <person name="Sachidanandam R."/>
            <person name="Smith C."/>
            <person name="Hannon G.J."/>
            <person name="Tsend-Ayush E."/>
            <person name="McMillan D."/>
            <person name="Attenborough R."/>
            <person name="Rens W."/>
            <person name="Ferguson-Smith M."/>
            <person name="Lefevre C.M."/>
            <person name="Sharp J.A."/>
            <person name="Nicholas K.R."/>
            <person name="Ray D.A."/>
            <person name="Kube M."/>
            <person name="Reinhardt R."/>
            <person name="Pringle T.H."/>
            <person name="Taylor J."/>
            <person name="Jones R.C."/>
            <person name="Nixon B."/>
            <person name="Dacheux J.L."/>
            <person name="Niwa H."/>
            <person name="Sekita Y."/>
            <person name="Huang X."/>
            <person name="Stark A."/>
            <person name="Kheradpour P."/>
            <person name="Kellis M."/>
            <person name="Flicek P."/>
            <person name="Chen Y."/>
            <person name="Webber C."/>
            <person name="Hardison R."/>
            <person name="Nelson J."/>
            <person name="Hallsworth-Pepin K."/>
            <person name="Delehaunty K."/>
            <person name="Markovic C."/>
            <person name="Minx P."/>
            <person name="Feng Y."/>
            <person name="Kremitzki C."/>
            <person name="Mitreva M."/>
            <person name="Glasscock J."/>
            <person name="Wylie T."/>
            <person name="Wohldmann P."/>
            <person name="Thiru P."/>
            <person name="Nhan M.N."/>
            <person name="Pohl C.S."/>
            <person name="Smith S.M."/>
            <person name="Hou S."/>
            <person name="Nefedov M."/>
            <person name="de Jong P.J."/>
            <person name="Renfree M.B."/>
            <person name="Mardis E.R."/>
            <person name="Wilson R.K."/>
        </authorList>
    </citation>
    <scope>NUCLEOTIDE SEQUENCE [LARGE SCALE GENOMIC DNA]</scope>
    <source>
        <strain evidence="7 8">Glennie</strain>
    </source>
</reference>
<keyword evidence="8" id="KW-1185">Reference proteome</keyword>
<evidence type="ECO:0008006" key="9">
    <source>
        <dbReference type="Google" id="ProtNLM"/>
    </source>
</evidence>
<keyword evidence="5" id="KW-0966">Cell projection</keyword>
<dbReference type="GO" id="GO:0060294">
    <property type="term" value="P:cilium movement involved in cell motility"/>
    <property type="evidence" value="ECO:0007669"/>
    <property type="project" value="InterPro"/>
</dbReference>
<dbReference type="Proteomes" id="UP000002279">
    <property type="component" value="Chromosome 5"/>
</dbReference>
<comment type="subcellular location">
    <subcellularLocation>
        <location evidence="1">Cytoplasm</location>
        <location evidence="1">Cytoskeleton</location>
        <location evidence="1">Cilium axoneme</location>
    </subcellularLocation>
</comment>
<dbReference type="Pfam" id="PF04712">
    <property type="entry name" value="Radial_spoke"/>
    <property type="match status" value="2"/>
</dbReference>
<feature type="compositionally biased region" description="Pro residues" evidence="6">
    <location>
        <begin position="123"/>
        <end position="132"/>
    </location>
</feature>
<dbReference type="PANTHER" id="PTHR13159:SF1">
    <property type="entry name" value="RADIAL SPOKE HEAD PROTEIN 6 HOMOLOG A"/>
    <property type="match status" value="1"/>
</dbReference>
<keyword evidence="4" id="KW-0206">Cytoskeleton</keyword>